<feature type="domain" description="Replication protein A C-terminal" evidence="1">
    <location>
        <begin position="46"/>
        <end position="116"/>
    </location>
</feature>
<proteinExistence type="predicted"/>
<reference evidence="2" key="1">
    <citation type="journal article" date="2011" name="Environ. Microbiol.">
        <title>Genomic insights into the metabolic potential of the polycyclic aromatic hydrocarbon degrading sulfate-reducing Deltaproteobacterium N47.</title>
        <authorList>
            <person name="Bergmann F."/>
            <person name="Selesi D."/>
            <person name="Weinmaier T."/>
            <person name="Tischler P."/>
            <person name="Rattei T."/>
            <person name="Meckenstock R.U."/>
        </authorList>
    </citation>
    <scope>NUCLEOTIDE SEQUENCE</scope>
</reference>
<dbReference type="Pfam" id="PF08784">
    <property type="entry name" value="RPA_C"/>
    <property type="match status" value="1"/>
</dbReference>
<protein>
    <recommendedName>
        <fullName evidence="1">Replication protein A C-terminal domain-containing protein</fullName>
    </recommendedName>
</protein>
<gene>
    <name evidence="2" type="ORF">N47_J02770</name>
</gene>
<sequence length="127" mass="14467">MAKKRVKPVSFDAMVKFFMLTYDIPSRKDFQKIMAKLESLEMLIKNSSTKGGRLSANSGSGMTNWNKSVKTAFETVFGVIKSYERGAGFDEIQEKTGFNEKKIRNIIFRLNKLGKIKRKSRGIYIAV</sequence>
<evidence type="ECO:0000259" key="1">
    <source>
        <dbReference type="Pfam" id="PF08784"/>
    </source>
</evidence>
<accession>E1YFF2</accession>
<dbReference type="EMBL" id="FR695872">
    <property type="protein sequence ID" value="CBX29296.1"/>
    <property type="molecule type" value="Genomic_DNA"/>
</dbReference>
<name>E1YFF2_9BACT</name>
<evidence type="ECO:0000313" key="2">
    <source>
        <dbReference type="EMBL" id="CBX29296.1"/>
    </source>
</evidence>
<organism evidence="2">
    <name type="scientific">uncultured Desulfobacterium sp</name>
    <dbReference type="NCBI Taxonomy" id="201089"/>
    <lineage>
        <taxon>Bacteria</taxon>
        <taxon>Pseudomonadati</taxon>
        <taxon>Thermodesulfobacteriota</taxon>
        <taxon>Desulfobacteria</taxon>
        <taxon>Desulfobacterales</taxon>
        <taxon>Desulfobacteriaceae</taxon>
        <taxon>Desulfobacterium</taxon>
        <taxon>environmental samples</taxon>
    </lineage>
</organism>
<dbReference type="InterPro" id="IPR014892">
    <property type="entry name" value="RPA_C"/>
</dbReference>
<dbReference type="AlphaFoldDB" id="E1YFF2"/>